<dbReference type="InterPro" id="IPR001401">
    <property type="entry name" value="Dynamin_GTPase"/>
</dbReference>
<dbReference type="KEGG" id="cam:101512684"/>
<evidence type="ECO:0000256" key="3">
    <source>
        <dbReference type="ARBA" id="ARBA00022701"/>
    </source>
</evidence>
<dbReference type="OrthoDB" id="5061070at2759"/>
<evidence type="ECO:0000256" key="5">
    <source>
        <dbReference type="ARBA" id="ARBA00022801"/>
    </source>
</evidence>
<evidence type="ECO:0000313" key="14">
    <source>
        <dbReference type="RefSeq" id="XP_004510142.1"/>
    </source>
</evidence>
<keyword evidence="4 9" id="KW-0547">Nucleotide-binding</keyword>
<keyword evidence="13" id="KW-1185">Reference proteome</keyword>
<dbReference type="PROSITE" id="PS00410">
    <property type="entry name" value="G_DYNAMIN_1"/>
    <property type="match status" value="1"/>
</dbReference>
<evidence type="ECO:0000256" key="1">
    <source>
        <dbReference type="ARBA" id="ARBA00004245"/>
    </source>
</evidence>
<dbReference type="PROSITE" id="PS51718">
    <property type="entry name" value="G_DYNAMIN_2"/>
    <property type="match status" value="1"/>
</dbReference>
<keyword evidence="5" id="KW-0378">Hydrolase</keyword>
<proteinExistence type="inferred from homology"/>
<dbReference type="eggNOG" id="KOG0446">
    <property type="taxonomic scope" value="Eukaryota"/>
</dbReference>
<keyword evidence="3" id="KW-0493">Microtubule</keyword>
<evidence type="ECO:0000256" key="4">
    <source>
        <dbReference type="ARBA" id="ARBA00022741"/>
    </source>
</evidence>
<dbReference type="InterPro" id="IPR000375">
    <property type="entry name" value="Dynamin_stalk"/>
</dbReference>
<evidence type="ECO:0000256" key="2">
    <source>
        <dbReference type="ARBA" id="ARBA00022490"/>
    </source>
</evidence>
<reference evidence="14" key="2">
    <citation type="submission" date="2025-08" db="UniProtKB">
        <authorList>
            <consortium name="RefSeq"/>
        </authorList>
    </citation>
    <scope>IDENTIFICATION</scope>
    <source>
        <tissue evidence="14">Etiolated seedlings</tissue>
    </source>
</reference>
<dbReference type="GO" id="GO:0005874">
    <property type="term" value="C:microtubule"/>
    <property type="evidence" value="ECO:0007669"/>
    <property type="project" value="UniProtKB-KW"/>
</dbReference>
<dbReference type="GO" id="GO:0005525">
    <property type="term" value="F:GTP binding"/>
    <property type="evidence" value="ECO:0007669"/>
    <property type="project" value="UniProtKB-KW"/>
</dbReference>
<reference evidence="13" key="1">
    <citation type="journal article" date="2013" name="Nat. Biotechnol.">
        <title>Draft genome sequence of chickpea (Cicer arietinum) provides a resource for trait improvement.</title>
        <authorList>
            <person name="Varshney R.K."/>
            <person name="Song C."/>
            <person name="Saxena R.K."/>
            <person name="Azam S."/>
            <person name="Yu S."/>
            <person name="Sharpe A.G."/>
            <person name="Cannon S."/>
            <person name="Baek J."/>
            <person name="Rosen B.D."/>
            <person name="Tar'an B."/>
            <person name="Millan T."/>
            <person name="Zhang X."/>
            <person name="Ramsay L.D."/>
            <person name="Iwata A."/>
            <person name="Wang Y."/>
            <person name="Nelson W."/>
            <person name="Farmer A.D."/>
            <person name="Gaur P.M."/>
            <person name="Soderlund C."/>
            <person name="Penmetsa R.V."/>
            <person name="Xu C."/>
            <person name="Bharti A.K."/>
            <person name="He W."/>
            <person name="Winter P."/>
            <person name="Zhao S."/>
            <person name="Hane J.K."/>
            <person name="Carrasquilla-Garcia N."/>
            <person name="Condie J.A."/>
            <person name="Upadhyaya H.D."/>
            <person name="Luo M.C."/>
            <person name="Thudi M."/>
            <person name="Gowda C.L."/>
            <person name="Singh N.P."/>
            <person name="Lichtenzveig J."/>
            <person name="Gali K.K."/>
            <person name="Rubio J."/>
            <person name="Nadarajan N."/>
            <person name="Dolezel J."/>
            <person name="Bansal K.C."/>
            <person name="Xu X."/>
            <person name="Edwards D."/>
            <person name="Zhang G."/>
            <person name="Kahl G."/>
            <person name="Gil J."/>
            <person name="Singh K.B."/>
            <person name="Datta S.K."/>
            <person name="Jackson S.A."/>
            <person name="Wang J."/>
            <person name="Cook D.R."/>
        </authorList>
    </citation>
    <scope>NUCLEOTIDE SEQUENCE [LARGE SCALE GENOMIC DNA]</scope>
    <source>
        <strain evidence="13">cv. CDC Frontier</strain>
    </source>
</reference>
<dbReference type="SMART" id="SM00053">
    <property type="entry name" value="DYNc"/>
    <property type="match status" value="1"/>
</dbReference>
<feature type="domain" description="GED" evidence="11">
    <location>
        <begin position="554"/>
        <end position="646"/>
    </location>
</feature>
<evidence type="ECO:0000313" key="13">
    <source>
        <dbReference type="Proteomes" id="UP000087171"/>
    </source>
</evidence>
<keyword evidence="8" id="KW-0206">Cytoskeleton</keyword>
<evidence type="ECO:0000259" key="11">
    <source>
        <dbReference type="PROSITE" id="PS51388"/>
    </source>
</evidence>
<organism evidence="13 14">
    <name type="scientific">Cicer arietinum</name>
    <name type="common">Chickpea</name>
    <name type="synonym">Garbanzo</name>
    <dbReference type="NCBI Taxonomy" id="3827"/>
    <lineage>
        <taxon>Eukaryota</taxon>
        <taxon>Viridiplantae</taxon>
        <taxon>Streptophyta</taxon>
        <taxon>Embryophyta</taxon>
        <taxon>Tracheophyta</taxon>
        <taxon>Spermatophyta</taxon>
        <taxon>Magnoliopsida</taxon>
        <taxon>eudicotyledons</taxon>
        <taxon>Gunneridae</taxon>
        <taxon>Pentapetalae</taxon>
        <taxon>rosids</taxon>
        <taxon>fabids</taxon>
        <taxon>Fabales</taxon>
        <taxon>Fabaceae</taxon>
        <taxon>Papilionoideae</taxon>
        <taxon>50 kb inversion clade</taxon>
        <taxon>NPAAA clade</taxon>
        <taxon>Hologalegina</taxon>
        <taxon>IRL clade</taxon>
        <taxon>Cicereae</taxon>
        <taxon>Cicer</taxon>
    </lineage>
</organism>
<dbReference type="Pfam" id="PF01031">
    <property type="entry name" value="Dynamin_M"/>
    <property type="match status" value="1"/>
</dbReference>
<dbReference type="AlphaFoldDB" id="A0A1S2YUH0"/>
<dbReference type="GeneID" id="101512684"/>
<dbReference type="CDD" id="cd08771">
    <property type="entry name" value="DLP_1"/>
    <property type="match status" value="1"/>
</dbReference>
<dbReference type="SMART" id="SM00302">
    <property type="entry name" value="GED"/>
    <property type="match status" value="1"/>
</dbReference>
<dbReference type="SUPFAM" id="SSF52540">
    <property type="entry name" value="P-loop containing nucleoside triphosphate hydrolases"/>
    <property type="match status" value="1"/>
</dbReference>
<dbReference type="InterPro" id="IPR027417">
    <property type="entry name" value="P-loop_NTPase"/>
</dbReference>
<keyword evidence="6 9" id="KW-0342">GTP-binding</keyword>
<keyword evidence="2" id="KW-0963">Cytoplasm</keyword>
<keyword evidence="7" id="KW-0505">Motor protein</keyword>
<name>A0A1S2YUH0_CICAR</name>
<dbReference type="InterPro" id="IPR020850">
    <property type="entry name" value="GED_dom"/>
</dbReference>
<dbReference type="PROSITE" id="PS51388">
    <property type="entry name" value="GED"/>
    <property type="match status" value="1"/>
</dbReference>
<dbReference type="Gene3D" id="3.40.50.300">
    <property type="entry name" value="P-loop containing nucleotide triphosphate hydrolases"/>
    <property type="match status" value="1"/>
</dbReference>
<evidence type="ECO:0000256" key="9">
    <source>
        <dbReference type="RuleBase" id="RU003932"/>
    </source>
</evidence>
<accession>A0A1S2YUH0</accession>
<evidence type="ECO:0000256" key="8">
    <source>
        <dbReference type="ARBA" id="ARBA00023212"/>
    </source>
</evidence>
<evidence type="ECO:0000256" key="6">
    <source>
        <dbReference type="ARBA" id="ARBA00023134"/>
    </source>
</evidence>
<gene>
    <name evidence="14" type="primary">LOC101512684</name>
</gene>
<evidence type="ECO:0000259" key="12">
    <source>
        <dbReference type="PROSITE" id="PS51718"/>
    </source>
</evidence>
<dbReference type="PRINTS" id="PR00195">
    <property type="entry name" value="DYNAMIN"/>
</dbReference>
<comment type="similarity">
    <text evidence="9">Belongs to the TRAFAC class dynamin-like GTPase superfamily. Dynamin/Fzo/YdjA family.</text>
</comment>
<feature type="domain" description="Dynamin-type G" evidence="12">
    <location>
        <begin position="36"/>
        <end position="305"/>
    </location>
</feature>
<evidence type="ECO:0000256" key="7">
    <source>
        <dbReference type="ARBA" id="ARBA00023175"/>
    </source>
</evidence>
<dbReference type="Pfam" id="PF02212">
    <property type="entry name" value="GED"/>
    <property type="match status" value="1"/>
</dbReference>
<dbReference type="RefSeq" id="XP_004510142.1">
    <property type="nucleotide sequence ID" value="XM_004510085.3"/>
</dbReference>
<dbReference type="Proteomes" id="UP000087171">
    <property type="component" value="Chromosome Ca7"/>
</dbReference>
<protein>
    <submittedName>
        <fullName evidence="14">Dynamin-related protein 1E-like</fullName>
    </submittedName>
</protein>
<dbReference type="STRING" id="3827.A0A1S2YUH0"/>
<dbReference type="GO" id="GO:0005737">
    <property type="term" value="C:cytoplasm"/>
    <property type="evidence" value="ECO:0007669"/>
    <property type="project" value="UniProtKB-ARBA"/>
</dbReference>
<comment type="subcellular location">
    <subcellularLocation>
        <location evidence="1">Cytoplasm</location>
        <location evidence="1">Cytoskeleton</location>
    </subcellularLocation>
</comment>
<dbReference type="GO" id="GO:0003924">
    <property type="term" value="F:GTPase activity"/>
    <property type="evidence" value="ECO:0007669"/>
    <property type="project" value="InterPro"/>
</dbReference>
<dbReference type="Pfam" id="PF00350">
    <property type="entry name" value="Dynamin_N"/>
    <property type="match status" value="1"/>
</dbReference>
<dbReference type="PANTHER" id="PTHR11566">
    <property type="entry name" value="DYNAMIN"/>
    <property type="match status" value="1"/>
</dbReference>
<dbReference type="FunFam" id="3.40.50.300:FF:000228">
    <property type="entry name" value="dynamin-related protein 1E"/>
    <property type="match status" value="1"/>
</dbReference>
<sequence>MTTMESLIGLVNRIQQACTKLGDYGGSDSNTFSSLWEALPSVAVVGGQSSGKSSVLESIVGRDFLPRGSGIVTRRPLVLQLHKTEDGANEYAEFLHRPGRKITDFAVVRQEIQDETDRITGKTKQISPIPIHLSIYSPDVVNLTLIDLPGLTKVAIDGQSESIVQDIENMVRSYVEKPNCIILAISPANQDIATSDAIKLSREVDPSGERTFGVLTKLDLMDKGTNALDVLEGRSYRLQHPWVGIVNRSQADINKNVDMIVARRKELEYFETSPDYGHLASKMGSVYLAKLLSQHLESVIRARIPSITSLINKSIDELESEMDHLGRPIAVDAGAQLYTILELCRKFERVFKEHLDGGRAGGDRIYNVFDNQLPAALRKLPIEKHLSLQNVKRVVSEADGYQPHLIAPEQGYRRLIEGTLSYFRGPAEASVDAVHFVLKELVRKSIGETEELRRFPTLQAEISAATSEALERFREVSKKTTIRLVDMESSYLTVDFFRRLPQEMERAGNPAHPTNPSNRKSPQKMEKAGTPAQPTNPSNLAAGSNDDRYGDGHFRRIASNVSSYIGMVSDTLRITIPKAVVYCQVREAKQSLLHYFYTQIGKKEAKQLSELLDEDPSVMERRQQCFKRLELYKAARDEIDSVSWVR</sequence>
<evidence type="ECO:0000256" key="10">
    <source>
        <dbReference type="SAM" id="MobiDB-lite"/>
    </source>
</evidence>
<dbReference type="PANTHER" id="PTHR11566:SF227">
    <property type="entry name" value="DYNAMIN 1E-LIKE PROTEIN"/>
    <property type="match status" value="1"/>
</dbReference>
<dbReference type="GO" id="GO:0016020">
    <property type="term" value="C:membrane"/>
    <property type="evidence" value="ECO:0007669"/>
    <property type="project" value="TreeGrafter"/>
</dbReference>
<dbReference type="InterPro" id="IPR003130">
    <property type="entry name" value="GED"/>
</dbReference>
<feature type="region of interest" description="Disordered" evidence="10">
    <location>
        <begin position="506"/>
        <end position="546"/>
    </location>
</feature>
<dbReference type="InterPro" id="IPR030381">
    <property type="entry name" value="G_DYNAMIN_dom"/>
</dbReference>
<dbReference type="PaxDb" id="3827-XP_004510142.1"/>
<dbReference type="Gene3D" id="1.20.120.1240">
    <property type="entry name" value="Dynamin, middle domain"/>
    <property type="match status" value="1"/>
</dbReference>
<feature type="compositionally biased region" description="Polar residues" evidence="10">
    <location>
        <begin position="532"/>
        <end position="542"/>
    </location>
</feature>
<dbReference type="InterPro" id="IPR045063">
    <property type="entry name" value="Dynamin_N"/>
</dbReference>
<dbReference type="InterPro" id="IPR019762">
    <property type="entry name" value="Dynamin_GTPase_CS"/>
</dbReference>
<dbReference type="GO" id="GO:0008017">
    <property type="term" value="F:microtubule binding"/>
    <property type="evidence" value="ECO:0007669"/>
    <property type="project" value="TreeGrafter"/>
</dbReference>
<dbReference type="InterPro" id="IPR022812">
    <property type="entry name" value="Dynamin"/>
</dbReference>